<feature type="chain" id="PRO_5015416292" evidence="5">
    <location>
        <begin position="23"/>
        <end position="391"/>
    </location>
</feature>
<proteinExistence type="inferred from homology"/>
<dbReference type="GO" id="GO:0030313">
    <property type="term" value="C:cell envelope"/>
    <property type="evidence" value="ECO:0007669"/>
    <property type="project" value="UniProtKB-SubCell"/>
</dbReference>
<dbReference type="GO" id="GO:0005886">
    <property type="term" value="C:plasma membrane"/>
    <property type="evidence" value="ECO:0007669"/>
    <property type="project" value="TreeGrafter"/>
</dbReference>
<dbReference type="Pfam" id="PF25967">
    <property type="entry name" value="RND-MFP_C"/>
    <property type="match status" value="1"/>
</dbReference>
<dbReference type="NCBIfam" id="TIGR01730">
    <property type="entry name" value="RND_mfp"/>
    <property type="match status" value="1"/>
</dbReference>
<feature type="domain" description="Multidrug resistance protein MdtA-like barrel-sandwich hybrid" evidence="7">
    <location>
        <begin position="60"/>
        <end position="196"/>
    </location>
</feature>
<dbReference type="GO" id="GO:0022857">
    <property type="term" value="F:transmembrane transporter activity"/>
    <property type="evidence" value="ECO:0007669"/>
    <property type="project" value="InterPro"/>
</dbReference>
<dbReference type="EMBL" id="PTIU01000042">
    <property type="protein sequence ID" value="PPK51714.1"/>
    <property type="molecule type" value="Genomic_DNA"/>
</dbReference>
<dbReference type="EMBL" id="PTIT01000041">
    <property type="protein sequence ID" value="PPK49937.1"/>
    <property type="molecule type" value="Genomic_DNA"/>
</dbReference>
<dbReference type="Gene3D" id="2.40.50.100">
    <property type="match status" value="1"/>
</dbReference>
<feature type="domain" description="Multidrug resistance protein MdtA-like beta-barrel" evidence="8">
    <location>
        <begin position="231"/>
        <end position="288"/>
    </location>
</feature>
<accession>A0A2S6G2L7</accession>
<evidence type="ECO:0000313" key="10">
    <source>
        <dbReference type="EMBL" id="PPK49937.1"/>
    </source>
</evidence>
<keyword evidence="13" id="KW-1185">Reference proteome</keyword>
<gene>
    <name evidence="11" type="ORF">B0H24_10424</name>
    <name evidence="10" type="ORF">BY455_1416</name>
</gene>
<reference evidence="10 13" key="1">
    <citation type="submission" date="2018-02" db="EMBL/GenBank/DDBJ databases">
        <title>Deep subsurface shale carbon reservoir microbial communities from Ohio and West Virginia, USA.</title>
        <authorList>
            <person name="Wrighton K."/>
        </authorList>
    </citation>
    <scope>NUCLEOTIDE SEQUENCE [LARGE SCALE GENOMIC DNA]</scope>
    <source>
        <strain evidence="10 13">UTICA-S1B6</strain>
    </source>
</reference>
<dbReference type="OrthoDB" id="9816569at2"/>
<dbReference type="GO" id="GO:0046677">
    <property type="term" value="P:response to antibiotic"/>
    <property type="evidence" value="ECO:0007669"/>
    <property type="project" value="TreeGrafter"/>
</dbReference>
<dbReference type="InterPro" id="IPR006143">
    <property type="entry name" value="RND_pump_MFP"/>
</dbReference>
<protein>
    <submittedName>
        <fullName evidence="11">Multidrug efflux system membrane fusion protein</fullName>
    </submittedName>
</protein>
<comment type="subcellular location">
    <subcellularLocation>
        <location evidence="1">Cell inner membrane</location>
        <topology evidence="1">Lipid-anchor</topology>
    </subcellularLocation>
</comment>
<dbReference type="RefSeq" id="WP_104417487.1">
    <property type="nucleotide sequence ID" value="NZ_PTIT01000041.1"/>
</dbReference>
<dbReference type="InterPro" id="IPR058627">
    <property type="entry name" value="MdtA-like_C"/>
</dbReference>
<feature type="domain" description="Multidrug resistance protein MdtA-like C-terminal permuted SH3" evidence="9">
    <location>
        <begin position="294"/>
        <end position="351"/>
    </location>
</feature>
<comment type="caution">
    <text evidence="11">The sequence shown here is derived from an EMBL/GenBank/DDBJ whole genome shotgun (WGS) entry which is preliminary data.</text>
</comment>
<keyword evidence="3 4" id="KW-0175">Coiled coil</keyword>
<dbReference type="Proteomes" id="UP000239648">
    <property type="component" value="Unassembled WGS sequence"/>
</dbReference>
<feature type="signal peptide" evidence="5">
    <location>
        <begin position="1"/>
        <end position="22"/>
    </location>
</feature>
<dbReference type="PANTHER" id="PTHR30158:SF10">
    <property type="entry name" value="CATION EFFLUX PUMP"/>
    <property type="match status" value="1"/>
</dbReference>
<dbReference type="Gene3D" id="2.40.30.170">
    <property type="match status" value="1"/>
</dbReference>
<dbReference type="Gene3D" id="1.10.287.470">
    <property type="entry name" value="Helix hairpin bin"/>
    <property type="match status" value="1"/>
</dbReference>
<evidence type="ECO:0000259" key="8">
    <source>
        <dbReference type="Pfam" id="PF25944"/>
    </source>
</evidence>
<evidence type="ECO:0000259" key="7">
    <source>
        <dbReference type="Pfam" id="PF25917"/>
    </source>
</evidence>
<dbReference type="PANTHER" id="PTHR30158">
    <property type="entry name" value="ACRA/E-RELATED COMPONENT OF DRUG EFFLUX TRANSPORTER"/>
    <property type="match status" value="1"/>
</dbReference>
<organism evidence="11 12">
    <name type="scientific">Marinobacter persicus</name>
    <dbReference type="NCBI Taxonomy" id="930118"/>
    <lineage>
        <taxon>Bacteria</taxon>
        <taxon>Pseudomonadati</taxon>
        <taxon>Pseudomonadota</taxon>
        <taxon>Gammaproteobacteria</taxon>
        <taxon>Pseudomonadales</taxon>
        <taxon>Marinobacteraceae</taxon>
        <taxon>Marinobacter</taxon>
    </lineage>
</organism>
<evidence type="ECO:0000313" key="13">
    <source>
        <dbReference type="Proteomes" id="UP000239648"/>
    </source>
</evidence>
<evidence type="ECO:0000313" key="12">
    <source>
        <dbReference type="Proteomes" id="UP000239446"/>
    </source>
</evidence>
<dbReference type="Gene3D" id="2.40.420.20">
    <property type="match status" value="1"/>
</dbReference>
<evidence type="ECO:0000256" key="5">
    <source>
        <dbReference type="SAM" id="SignalP"/>
    </source>
</evidence>
<dbReference type="Pfam" id="PF25917">
    <property type="entry name" value="BSH_RND"/>
    <property type="match status" value="1"/>
</dbReference>
<dbReference type="PROSITE" id="PS51257">
    <property type="entry name" value="PROKAR_LIPOPROTEIN"/>
    <property type="match status" value="1"/>
</dbReference>
<evidence type="ECO:0000259" key="9">
    <source>
        <dbReference type="Pfam" id="PF25967"/>
    </source>
</evidence>
<evidence type="ECO:0000256" key="1">
    <source>
        <dbReference type="ARBA" id="ARBA00004519"/>
    </source>
</evidence>
<evidence type="ECO:0000313" key="11">
    <source>
        <dbReference type="EMBL" id="PPK51714.1"/>
    </source>
</evidence>
<dbReference type="AlphaFoldDB" id="A0A2S6G2L7"/>
<evidence type="ECO:0000256" key="4">
    <source>
        <dbReference type="SAM" id="Coils"/>
    </source>
</evidence>
<sequence>MTYRILAVLSAAVFVLAGCESAAQGTASQPEPPSVEVVAAASAQVQPQKTYTTRIEAPENVELRPRLSGVVDEVQFVEGQKVSKGDILFQLDDRHLTARVEQLNAELARAEAALYQAKAEAARAGRLLRSNAISEEQAELRDSARQQAEAEVSSLNAQLKEAKLQLSYATIRSPIDGVISRANITAGNTVTANQSRLTTIASNQDRYAYFDMDEGTWYRFFRVRDRALGSPVRIQLTGEQDFPHVGEIDFVDNTIDTNTGTLRLRAVLADSREALVPGAFARVKVAVAATEQKIMVPDRAIATDLDSRFVLTVNEQGETSYTPVTVGKRFGTFRVVEQGIAEGDVVVANGTAKVGPGMTIAPVMLSEAPSDVAFTLEEHAPEVQQTAGVKF</sequence>
<keyword evidence="5" id="KW-0732">Signal</keyword>
<dbReference type="SUPFAM" id="SSF111369">
    <property type="entry name" value="HlyD-like secretion proteins"/>
    <property type="match status" value="1"/>
</dbReference>
<dbReference type="Pfam" id="PF25876">
    <property type="entry name" value="HH_MFP_RND"/>
    <property type="match status" value="1"/>
</dbReference>
<dbReference type="Pfam" id="PF25944">
    <property type="entry name" value="Beta-barrel_RND"/>
    <property type="match status" value="1"/>
</dbReference>
<dbReference type="InterPro" id="IPR058626">
    <property type="entry name" value="MdtA-like_b-barrel"/>
</dbReference>
<dbReference type="InterPro" id="IPR058625">
    <property type="entry name" value="MdtA-like_BSH"/>
</dbReference>
<dbReference type="InterPro" id="IPR058624">
    <property type="entry name" value="MdtA-like_HH"/>
</dbReference>
<evidence type="ECO:0000256" key="3">
    <source>
        <dbReference type="ARBA" id="ARBA00023054"/>
    </source>
</evidence>
<reference evidence="11 12" key="2">
    <citation type="submission" date="2018-02" db="EMBL/GenBank/DDBJ databases">
        <title>Subsurface microbial communities from deep shales in Ohio and West Virginia, USA.</title>
        <authorList>
            <person name="Wrighton K."/>
        </authorList>
    </citation>
    <scope>NUCLEOTIDE SEQUENCE [LARGE SCALE GENOMIC DNA]</scope>
    <source>
        <strain evidence="11 12">UTICA-S1B9</strain>
    </source>
</reference>
<comment type="similarity">
    <text evidence="2">Belongs to the membrane fusion protein (MFP) (TC 8.A.1) family.</text>
</comment>
<name>A0A2S6G2L7_9GAMM</name>
<feature type="coiled-coil region" evidence="4">
    <location>
        <begin position="93"/>
        <end position="120"/>
    </location>
</feature>
<evidence type="ECO:0000256" key="2">
    <source>
        <dbReference type="ARBA" id="ARBA00009477"/>
    </source>
</evidence>
<evidence type="ECO:0000259" key="6">
    <source>
        <dbReference type="Pfam" id="PF25876"/>
    </source>
</evidence>
<dbReference type="Proteomes" id="UP000239446">
    <property type="component" value="Unassembled WGS sequence"/>
</dbReference>
<feature type="domain" description="Multidrug resistance protein MdtA-like alpha-helical hairpin" evidence="6">
    <location>
        <begin position="101"/>
        <end position="169"/>
    </location>
</feature>